<reference evidence="3 4" key="1">
    <citation type="submission" date="2024-04" db="EMBL/GenBank/DDBJ databases">
        <authorList>
            <consortium name="Molecular Ecology Group"/>
        </authorList>
    </citation>
    <scope>NUCLEOTIDE SEQUENCE [LARGE SCALE GENOMIC DNA]</scope>
</reference>
<protein>
    <recommendedName>
        <fullName evidence="5">NADH dehydrogenase subunit 6</fullName>
    </recommendedName>
</protein>
<dbReference type="InterPro" id="IPR031742">
    <property type="entry name" value="DUF4730"/>
</dbReference>
<dbReference type="Proteomes" id="UP001497644">
    <property type="component" value="Chromosome 1"/>
</dbReference>
<proteinExistence type="predicted"/>
<feature type="transmembrane region" description="Helical" evidence="1">
    <location>
        <begin position="28"/>
        <end position="49"/>
    </location>
</feature>
<keyword evidence="1" id="KW-1133">Transmembrane helix</keyword>
<evidence type="ECO:0000313" key="4">
    <source>
        <dbReference type="Proteomes" id="UP001497644"/>
    </source>
</evidence>
<feature type="chain" id="PRO_5043729882" description="NADH dehydrogenase subunit 6" evidence="2">
    <location>
        <begin position="19"/>
        <end position="58"/>
    </location>
</feature>
<keyword evidence="2" id="KW-0732">Signal</keyword>
<sequence>MWIYFVLAVFGVFDFAMASNNFDFGDTLALILGLTIGIIVFFACMGAYARRRSHFESL</sequence>
<keyword evidence="1" id="KW-0812">Transmembrane</keyword>
<gene>
    <name evidence="3" type="ORF">LPLAT_LOCUS911</name>
</gene>
<dbReference type="Pfam" id="PF15873">
    <property type="entry name" value="DUF4730"/>
    <property type="match status" value="1"/>
</dbReference>
<organism evidence="3 4">
    <name type="scientific">Lasius platythorax</name>
    <dbReference type="NCBI Taxonomy" id="488582"/>
    <lineage>
        <taxon>Eukaryota</taxon>
        <taxon>Metazoa</taxon>
        <taxon>Ecdysozoa</taxon>
        <taxon>Arthropoda</taxon>
        <taxon>Hexapoda</taxon>
        <taxon>Insecta</taxon>
        <taxon>Pterygota</taxon>
        <taxon>Neoptera</taxon>
        <taxon>Endopterygota</taxon>
        <taxon>Hymenoptera</taxon>
        <taxon>Apocrita</taxon>
        <taxon>Aculeata</taxon>
        <taxon>Formicoidea</taxon>
        <taxon>Formicidae</taxon>
        <taxon>Formicinae</taxon>
        <taxon>Lasius</taxon>
        <taxon>Lasius</taxon>
    </lineage>
</organism>
<feature type="signal peptide" evidence="2">
    <location>
        <begin position="1"/>
        <end position="18"/>
    </location>
</feature>
<dbReference type="AlphaFoldDB" id="A0AAV2N3F2"/>
<name>A0AAV2N3F2_9HYME</name>
<keyword evidence="1" id="KW-0472">Membrane</keyword>
<keyword evidence="4" id="KW-1185">Reference proteome</keyword>
<accession>A0AAV2N3F2</accession>
<evidence type="ECO:0000256" key="1">
    <source>
        <dbReference type="SAM" id="Phobius"/>
    </source>
</evidence>
<evidence type="ECO:0000256" key="2">
    <source>
        <dbReference type="SAM" id="SignalP"/>
    </source>
</evidence>
<evidence type="ECO:0000313" key="3">
    <source>
        <dbReference type="EMBL" id="CAL1674165.1"/>
    </source>
</evidence>
<evidence type="ECO:0008006" key="5">
    <source>
        <dbReference type="Google" id="ProtNLM"/>
    </source>
</evidence>
<dbReference type="EMBL" id="OZ034824">
    <property type="protein sequence ID" value="CAL1674165.1"/>
    <property type="molecule type" value="Genomic_DNA"/>
</dbReference>